<evidence type="ECO:0000259" key="9">
    <source>
        <dbReference type="PROSITE" id="PS50022"/>
    </source>
</evidence>
<feature type="region of interest" description="Disordered" evidence="7">
    <location>
        <begin position="411"/>
        <end position="464"/>
    </location>
</feature>
<evidence type="ECO:0000256" key="4">
    <source>
        <dbReference type="ARBA" id="ARBA00022729"/>
    </source>
</evidence>
<keyword evidence="6" id="KW-1015">Disulfide bond</keyword>
<dbReference type="Gene3D" id="2.60.120.260">
    <property type="entry name" value="Galactose-binding domain-like"/>
    <property type="match status" value="3"/>
</dbReference>
<accession>A0A934RIZ6</accession>
<feature type="region of interest" description="Disordered" evidence="7">
    <location>
        <begin position="692"/>
        <end position="728"/>
    </location>
</feature>
<name>A0A934RIZ6_9BACT</name>
<dbReference type="InterPro" id="IPR006585">
    <property type="entry name" value="FTP1"/>
</dbReference>
<sequence length="1012" mass="109117">MKKHQLLKPWLAALGLFFGLSQAQATMVRLAVDLSAGTAGQSTTHSAQFAADRAIDGILTNVTNTLTSDPSPRWWVDFPVGDEIAVQVLRIHNRDNCCQARLSDITITLLNSSDNVIETVGPLNVANVDGGPEFLEVEFPSPISDVATIEISRINSTAEQPGVLAIAEVQAFVFEEQKIPLATNIGRVETVNRIVSQSSSNASAANGVDGNYGNFTHTLPSDENPAWTIDFGEDMVFQATTIFNRVDCCPGRFRDLFVEVLASDDSVLFKSDILNPGNELNSPSSLSVDLMTLNDGAPFVGQKLRISRVPLNEDPQTADGAVLSMSEVEIYGGSPFPDTDNDGMDDDYETQYGLNIGTDDSGEDADGDGLTNIQEFNGTGVANYLGGTDPTNADVDEDGLNDFQEVSTHQTDPFVADTDEDGLLDGEEVNTTNTDPHQFDSDGDTYSDGMEVSQGSNPNDPNSVPIHTMITTVSGLLGGDITNPYNHGVETPAETGTFFNWKTITATSQAYFNAPEGAFNIFDNRIGGANDKWCCESPPQAVTLEMHGSYSLTHFTVTSSNDSPERDPREWAIQGSNDGVTWENIYPVPGSADDPSGGGNGLWTGRNQTRRFDLPDPSASYRYFRYQVETTGSNLHALGEIEFFGTVDETDSDNDGLPDWYESKYAFLNPNDPSDASLDEDGDLLSNLEEYQFTSEPGVADTEGDGVDDKTEKDNGANPYSSDSDVDGFTDLVEVARGSDPADAGSLPPLDPINFVIVDDEAYQPITGTAADFDTRGQLVYAWNGGAIDVTVFGIPFQASNLLGSTASGLDPWNQRPDSDPNYETLLDTISWSSARPRILEIPNLVIGEEYLIQFWVADTRSGTSDRTYFFETNNMNSVGLLAGNTSNNPPDVGEFAVATFTPTMSDTMYVFADGTAAAQYNAIMVRQLTGVVYDPEITGIVHDGNEVTISATGLDAAVTYELRSSPDLATPFAPLTPAVEVTGQATADFVDPSPAADRRFYQVWQVVPATE</sequence>
<organism evidence="10 11">
    <name type="scientific">Roseibacillus ishigakijimensis</name>
    <dbReference type="NCBI Taxonomy" id="454146"/>
    <lineage>
        <taxon>Bacteria</taxon>
        <taxon>Pseudomonadati</taxon>
        <taxon>Verrucomicrobiota</taxon>
        <taxon>Verrucomicrobiia</taxon>
        <taxon>Verrucomicrobiales</taxon>
        <taxon>Verrucomicrobiaceae</taxon>
        <taxon>Roseibacillus</taxon>
    </lineage>
</organism>
<evidence type="ECO:0000313" key="11">
    <source>
        <dbReference type="Proteomes" id="UP000604083"/>
    </source>
</evidence>
<feature type="compositionally biased region" description="Acidic residues" evidence="7">
    <location>
        <begin position="417"/>
        <end position="428"/>
    </location>
</feature>
<keyword evidence="3" id="KW-0479">Metal-binding</keyword>
<evidence type="ECO:0000256" key="8">
    <source>
        <dbReference type="SAM" id="SignalP"/>
    </source>
</evidence>
<feature type="region of interest" description="Disordered" evidence="7">
    <location>
        <begin position="590"/>
        <end position="611"/>
    </location>
</feature>
<dbReference type="Pfam" id="PF18884">
    <property type="entry name" value="TSP3_bac"/>
    <property type="match status" value="4"/>
</dbReference>
<dbReference type="InterPro" id="IPR008979">
    <property type="entry name" value="Galactose-bd-like_sf"/>
</dbReference>
<dbReference type="InterPro" id="IPR000421">
    <property type="entry name" value="FA58C"/>
</dbReference>
<evidence type="ECO:0000256" key="7">
    <source>
        <dbReference type="SAM" id="MobiDB-lite"/>
    </source>
</evidence>
<feature type="region of interest" description="Disordered" evidence="7">
    <location>
        <begin position="330"/>
        <end position="374"/>
    </location>
</feature>
<proteinExistence type="predicted"/>
<dbReference type="InterPro" id="IPR053180">
    <property type="entry name" value="Ca-binding_acidic-repeat"/>
</dbReference>
<evidence type="ECO:0000256" key="1">
    <source>
        <dbReference type="ARBA" id="ARBA00004613"/>
    </source>
</evidence>
<feature type="domain" description="F5/8 type C" evidence="9">
    <location>
        <begin position="482"/>
        <end position="646"/>
    </location>
</feature>
<dbReference type="AlphaFoldDB" id="A0A934RIZ6"/>
<dbReference type="Pfam" id="PF22633">
    <property type="entry name" value="F5_F8_type_C_2"/>
    <property type="match status" value="1"/>
</dbReference>
<keyword evidence="2" id="KW-0964">Secreted</keyword>
<dbReference type="PANTHER" id="PTHR37467:SF1">
    <property type="entry name" value="EXPORTED CALCIUM-BINDING GLYCOPROTEIN"/>
    <property type="match status" value="1"/>
</dbReference>
<feature type="compositionally biased region" description="Acidic residues" evidence="7">
    <location>
        <begin position="339"/>
        <end position="349"/>
    </location>
</feature>
<comment type="caution">
    <text evidence="10">The sequence shown here is derived from an EMBL/GenBank/DDBJ whole genome shotgun (WGS) entry which is preliminary data.</text>
</comment>
<evidence type="ECO:0000256" key="5">
    <source>
        <dbReference type="ARBA" id="ARBA00022837"/>
    </source>
</evidence>
<dbReference type="SUPFAM" id="SSF49785">
    <property type="entry name" value="Galactose-binding domain-like"/>
    <property type="match status" value="3"/>
</dbReference>
<gene>
    <name evidence="10" type="ORF">JIN78_00420</name>
</gene>
<keyword evidence="5" id="KW-0106">Calcium</keyword>
<evidence type="ECO:0000256" key="3">
    <source>
        <dbReference type="ARBA" id="ARBA00022723"/>
    </source>
</evidence>
<feature type="compositionally biased region" description="Polar residues" evidence="7">
    <location>
        <begin position="453"/>
        <end position="462"/>
    </location>
</feature>
<feature type="signal peptide" evidence="8">
    <location>
        <begin position="1"/>
        <end position="25"/>
    </location>
</feature>
<reference evidence="10" key="1">
    <citation type="submission" date="2021-01" db="EMBL/GenBank/DDBJ databases">
        <title>Modified the classification status of verrucomicrobia.</title>
        <authorList>
            <person name="Feng X."/>
        </authorList>
    </citation>
    <scope>NUCLEOTIDE SEQUENCE</scope>
    <source>
        <strain evidence="10">KCTC 12986</strain>
    </source>
</reference>
<dbReference type="RefSeq" id="WP_200389941.1">
    <property type="nucleotide sequence ID" value="NZ_JAENIO010000001.1"/>
</dbReference>
<keyword evidence="11" id="KW-1185">Reference proteome</keyword>
<dbReference type="SMART" id="SM00607">
    <property type="entry name" value="FTP"/>
    <property type="match status" value="1"/>
</dbReference>
<evidence type="ECO:0000256" key="6">
    <source>
        <dbReference type="ARBA" id="ARBA00023157"/>
    </source>
</evidence>
<dbReference type="PANTHER" id="PTHR37467">
    <property type="entry name" value="EXPORTED CALCIUM-BINDING GLYCOPROTEIN-RELATED"/>
    <property type="match status" value="1"/>
</dbReference>
<protein>
    <submittedName>
        <fullName evidence="10">Discoidin domain-containing protein</fullName>
    </submittedName>
</protein>
<evidence type="ECO:0000313" key="10">
    <source>
        <dbReference type="EMBL" id="MBK1832507.1"/>
    </source>
</evidence>
<dbReference type="Proteomes" id="UP000604083">
    <property type="component" value="Unassembled WGS sequence"/>
</dbReference>
<comment type="subcellular location">
    <subcellularLocation>
        <location evidence="1">Secreted</location>
    </subcellularLocation>
</comment>
<keyword evidence="4 8" id="KW-0732">Signal</keyword>
<dbReference type="Pfam" id="PF00754">
    <property type="entry name" value="F5_F8_type_C"/>
    <property type="match status" value="1"/>
</dbReference>
<dbReference type="InterPro" id="IPR059100">
    <property type="entry name" value="TSP3_bac"/>
</dbReference>
<evidence type="ECO:0000256" key="2">
    <source>
        <dbReference type="ARBA" id="ARBA00022525"/>
    </source>
</evidence>
<feature type="chain" id="PRO_5038079680" evidence="8">
    <location>
        <begin position="26"/>
        <end position="1012"/>
    </location>
</feature>
<dbReference type="GO" id="GO:0046872">
    <property type="term" value="F:metal ion binding"/>
    <property type="evidence" value="ECO:0007669"/>
    <property type="project" value="UniProtKB-KW"/>
</dbReference>
<dbReference type="PROSITE" id="PS50022">
    <property type="entry name" value="FA58C_3"/>
    <property type="match status" value="1"/>
</dbReference>
<dbReference type="EMBL" id="JAENIO010000001">
    <property type="protein sequence ID" value="MBK1832507.1"/>
    <property type="molecule type" value="Genomic_DNA"/>
</dbReference>